<keyword evidence="2" id="KW-1185">Reference proteome</keyword>
<proteinExistence type="predicted"/>
<dbReference type="Proteomes" id="UP001596425">
    <property type="component" value="Unassembled WGS sequence"/>
</dbReference>
<sequence>MKKWLCVVLISLALLAAGYIALPRYTIGQLEQAARNEDSEQLQRHIDFPALRDNLQQGLQRQLRESMGEEVPAELGDFLAAGANLLIAPLLQQLVTPEGIGELLRGGRELREFERELYRQSSPSTRQQPQVELDDGADWQLHGWRFTGASRVTADYGEAGAAELRLILERRGLRWQLVDLELFQTGNEG</sequence>
<dbReference type="InterPro" id="IPR021330">
    <property type="entry name" value="DUF2939"/>
</dbReference>
<evidence type="ECO:0000313" key="1">
    <source>
        <dbReference type="EMBL" id="MFC6633596.1"/>
    </source>
</evidence>
<dbReference type="EMBL" id="JBHSVR010000001">
    <property type="protein sequence ID" value="MFC6633596.1"/>
    <property type="molecule type" value="Genomic_DNA"/>
</dbReference>
<dbReference type="RefSeq" id="WP_193192836.1">
    <property type="nucleotide sequence ID" value="NZ_JACZFR010000035.1"/>
</dbReference>
<reference evidence="2" key="1">
    <citation type="journal article" date="2019" name="Int. J. Syst. Evol. Microbiol.">
        <title>The Global Catalogue of Microorganisms (GCM) 10K type strain sequencing project: providing services to taxonomists for standard genome sequencing and annotation.</title>
        <authorList>
            <consortium name="The Broad Institute Genomics Platform"/>
            <consortium name="The Broad Institute Genome Sequencing Center for Infectious Disease"/>
            <person name="Wu L."/>
            <person name="Ma J."/>
        </authorList>
    </citation>
    <scope>NUCLEOTIDE SEQUENCE [LARGE SCALE GENOMIC DNA]</scope>
    <source>
        <strain evidence="2">CGMCC 1.13718</strain>
    </source>
</reference>
<protein>
    <submittedName>
        <fullName evidence="1">DUF2939 domain-containing protein</fullName>
    </submittedName>
</protein>
<gene>
    <name evidence="1" type="ORF">ACFQBM_09905</name>
</gene>
<organism evidence="1 2">
    <name type="scientific">Microbulbifer taiwanensis</name>
    <dbReference type="NCBI Taxonomy" id="986746"/>
    <lineage>
        <taxon>Bacteria</taxon>
        <taxon>Pseudomonadati</taxon>
        <taxon>Pseudomonadota</taxon>
        <taxon>Gammaproteobacteria</taxon>
        <taxon>Cellvibrionales</taxon>
        <taxon>Microbulbiferaceae</taxon>
        <taxon>Microbulbifer</taxon>
    </lineage>
</organism>
<evidence type="ECO:0000313" key="2">
    <source>
        <dbReference type="Proteomes" id="UP001596425"/>
    </source>
</evidence>
<accession>A0ABW1YM61</accession>
<dbReference type="Pfam" id="PF11159">
    <property type="entry name" value="DUF2939"/>
    <property type="match status" value="1"/>
</dbReference>
<comment type="caution">
    <text evidence="1">The sequence shown here is derived from an EMBL/GenBank/DDBJ whole genome shotgun (WGS) entry which is preliminary data.</text>
</comment>
<name>A0ABW1YM61_9GAMM</name>